<comment type="function">
    <text evidence="10">IGPS catalyzes the conversion of PRFAR and glutamine to IGP, AICAR and glutamate. The HisH subunit catalyzes the hydrolysis of glutamine to glutamate and ammonia as part of the synthesis of IGP and AICAR. The resulting ammonia molecule is channeled to the active site of HisF.</text>
</comment>
<comment type="subunit">
    <text evidence="2 10">Heterodimer of HisH and HisF.</text>
</comment>
<dbReference type="PIRSF" id="PIRSF000495">
    <property type="entry name" value="Amidotransf_hisH"/>
    <property type="match status" value="1"/>
</dbReference>
<evidence type="ECO:0000256" key="5">
    <source>
        <dbReference type="ARBA" id="ARBA00022962"/>
    </source>
</evidence>
<keyword evidence="7 10" id="KW-0456">Lyase</keyword>
<name>A0ABY4WIS8_9BACL</name>
<feature type="domain" description="Glutamine amidotransferase" evidence="11">
    <location>
        <begin position="4"/>
        <end position="196"/>
    </location>
</feature>
<dbReference type="PANTHER" id="PTHR42701:SF1">
    <property type="entry name" value="IMIDAZOLE GLYCEROL PHOSPHATE SYNTHASE SUBUNIT HISH"/>
    <property type="match status" value="1"/>
</dbReference>
<dbReference type="GO" id="GO:0016829">
    <property type="term" value="F:lyase activity"/>
    <property type="evidence" value="ECO:0007669"/>
    <property type="project" value="UniProtKB-KW"/>
</dbReference>
<keyword evidence="6 10" id="KW-0368">Histidine biosynthesis</keyword>
<evidence type="ECO:0000256" key="3">
    <source>
        <dbReference type="ARBA" id="ARBA00022605"/>
    </source>
</evidence>
<dbReference type="SUPFAM" id="SSF52317">
    <property type="entry name" value="Class I glutamine amidotransferase-like"/>
    <property type="match status" value="1"/>
</dbReference>
<dbReference type="InterPro" id="IPR010139">
    <property type="entry name" value="Imidazole-glycPsynth_HisH"/>
</dbReference>
<evidence type="ECO:0000256" key="6">
    <source>
        <dbReference type="ARBA" id="ARBA00023102"/>
    </source>
</evidence>
<dbReference type="PANTHER" id="PTHR42701">
    <property type="entry name" value="IMIDAZOLE GLYCEROL PHOSPHATE SYNTHASE SUBUNIT HISH"/>
    <property type="match status" value="1"/>
</dbReference>
<dbReference type="InterPro" id="IPR017926">
    <property type="entry name" value="GATASE"/>
</dbReference>
<dbReference type="EC" id="3.5.1.2" evidence="10"/>
<evidence type="ECO:0000259" key="11">
    <source>
        <dbReference type="Pfam" id="PF00117"/>
    </source>
</evidence>
<dbReference type="NCBIfam" id="TIGR01855">
    <property type="entry name" value="IMP_synth_hisH"/>
    <property type="match status" value="1"/>
</dbReference>
<feature type="active site" description="Nucleophile" evidence="10">
    <location>
        <position position="79"/>
    </location>
</feature>
<dbReference type="Gene3D" id="3.40.50.880">
    <property type="match status" value="1"/>
</dbReference>
<reference evidence="12" key="1">
    <citation type="submission" date="2022-06" db="EMBL/GenBank/DDBJ databases">
        <title>Genome sequencing of Brevibacillus sp. BB3-R1.</title>
        <authorList>
            <person name="Heo J."/>
            <person name="Lee D."/>
            <person name="Won M."/>
            <person name="Han B.-H."/>
            <person name="Hong S.-B."/>
            <person name="Kwon S.-W."/>
        </authorList>
    </citation>
    <scope>NUCLEOTIDE SEQUENCE</scope>
    <source>
        <strain evidence="12">BB3-R1</strain>
    </source>
</reference>
<evidence type="ECO:0000256" key="8">
    <source>
        <dbReference type="ARBA" id="ARBA00047838"/>
    </source>
</evidence>
<feature type="active site" evidence="10">
    <location>
        <position position="181"/>
    </location>
</feature>
<evidence type="ECO:0000256" key="10">
    <source>
        <dbReference type="HAMAP-Rule" id="MF_00278"/>
    </source>
</evidence>
<comment type="catalytic activity">
    <reaction evidence="8 10">
        <text>5-[(5-phospho-1-deoxy-D-ribulos-1-ylimino)methylamino]-1-(5-phospho-beta-D-ribosyl)imidazole-4-carboxamide + L-glutamine = D-erythro-1-(imidazol-4-yl)glycerol 3-phosphate + 5-amino-1-(5-phospho-beta-D-ribosyl)imidazole-4-carboxamide + L-glutamate + H(+)</text>
        <dbReference type="Rhea" id="RHEA:24793"/>
        <dbReference type="ChEBI" id="CHEBI:15378"/>
        <dbReference type="ChEBI" id="CHEBI:29985"/>
        <dbReference type="ChEBI" id="CHEBI:58278"/>
        <dbReference type="ChEBI" id="CHEBI:58359"/>
        <dbReference type="ChEBI" id="CHEBI:58475"/>
        <dbReference type="ChEBI" id="CHEBI:58525"/>
        <dbReference type="EC" id="4.3.2.10"/>
    </reaction>
</comment>
<dbReference type="EMBL" id="CP098755">
    <property type="protein sequence ID" value="USG65254.1"/>
    <property type="molecule type" value="Genomic_DNA"/>
</dbReference>
<keyword evidence="5 10" id="KW-0315">Glutamine amidotransferase</keyword>
<keyword evidence="13" id="KW-1185">Reference proteome</keyword>
<sequence length="205" mass="22520">MIGIIDYGMGNLYSLSKAVERLGYRYEFVSRPERLDDFSGVILPGVGAFGDAMKNIRELGLAEGISAFTASGRPVLGICLGMQLLFEKSAEHGEHAGLGLLGGEAVRFVGNYKVPHMGWNQLTLQKEHPLLRGVSSGEYVYFVHSYHVRVSDPQVLLAAADYHQQVTAIVGQDQVYGMQFHPEKSGETGMRLLANFAQLCKGEKR</sequence>
<evidence type="ECO:0000256" key="7">
    <source>
        <dbReference type="ARBA" id="ARBA00023239"/>
    </source>
</evidence>
<dbReference type="HAMAP" id="MF_00278">
    <property type="entry name" value="HisH"/>
    <property type="match status" value="1"/>
</dbReference>
<keyword evidence="4 10" id="KW-0378">Hydrolase</keyword>
<dbReference type="RefSeq" id="WP_251872347.1">
    <property type="nucleotide sequence ID" value="NZ_CP098755.1"/>
</dbReference>
<proteinExistence type="inferred from homology"/>
<dbReference type="PROSITE" id="PS51273">
    <property type="entry name" value="GATASE_TYPE_1"/>
    <property type="match status" value="1"/>
</dbReference>
<dbReference type="CDD" id="cd01748">
    <property type="entry name" value="GATase1_IGP_Synthase"/>
    <property type="match status" value="1"/>
</dbReference>
<evidence type="ECO:0000256" key="2">
    <source>
        <dbReference type="ARBA" id="ARBA00011152"/>
    </source>
</evidence>
<dbReference type="Proteomes" id="UP001056500">
    <property type="component" value="Chromosome"/>
</dbReference>
<evidence type="ECO:0000313" key="12">
    <source>
        <dbReference type="EMBL" id="USG65254.1"/>
    </source>
</evidence>
<comment type="subcellular location">
    <subcellularLocation>
        <location evidence="10">Cytoplasm</location>
    </subcellularLocation>
</comment>
<organism evidence="12 13">
    <name type="scientific">Brevibacillus ruminantium</name>
    <dbReference type="NCBI Taxonomy" id="2950604"/>
    <lineage>
        <taxon>Bacteria</taxon>
        <taxon>Bacillati</taxon>
        <taxon>Bacillota</taxon>
        <taxon>Bacilli</taxon>
        <taxon>Bacillales</taxon>
        <taxon>Paenibacillaceae</taxon>
        <taxon>Brevibacillus</taxon>
    </lineage>
</organism>
<dbReference type="PROSITE" id="PS51274">
    <property type="entry name" value="GATASE_COBBQ"/>
    <property type="match status" value="1"/>
</dbReference>
<evidence type="ECO:0000256" key="4">
    <source>
        <dbReference type="ARBA" id="ARBA00022801"/>
    </source>
</evidence>
<dbReference type="EC" id="4.3.2.10" evidence="10"/>
<comment type="pathway">
    <text evidence="1 10">Amino-acid biosynthesis; L-histidine biosynthesis; L-histidine from 5-phospho-alpha-D-ribose 1-diphosphate: step 5/9.</text>
</comment>
<comment type="catalytic activity">
    <reaction evidence="9 10">
        <text>L-glutamine + H2O = L-glutamate + NH4(+)</text>
        <dbReference type="Rhea" id="RHEA:15889"/>
        <dbReference type="ChEBI" id="CHEBI:15377"/>
        <dbReference type="ChEBI" id="CHEBI:28938"/>
        <dbReference type="ChEBI" id="CHEBI:29985"/>
        <dbReference type="ChEBI" id="CHEBI:58359"/>
        <dbReference type="EC" id="3.5.1.2"/>
    </reaction>
</comment>
<accession>A0ABY4WIS8</accession>
<evidence type="ECO:0000256" key="9">
    <source>
        <dbReference type="ARBA" id="ARBA00049534"/>
    </source>
</evidence>
<evidence type="ECO:0000313" key="13">
    <source>
        <dbReference type="Proteomes" id="UP001056500"/>
    </source>
</evidence>
<gene>
    <name evidence="10 12" type="primary">hisH</name>
    <name evidence="12" type="ORF">NDK47_24600</name>
</gene>
<dbReference type="InterPro" id="IPR029062">
    <property type="entry name" value="Class_I_gatase-like"/>
</dbReference>
<keyword evidence="10" id="KW-0963">Cytoplasm</keyword>
<keyword evidence="3 10" id="KW-0028">Amino-acid biosynthesis</keyword>
<evidence type="ECO:0000256" key="1">
    <source>
        <dbReference type="ARBA" id="ARBA00005091"/>
    </source>
</evidence>
<protein>
    <recommendedName>
        <fullName evidence="10">Imidazole glycerol phosphate synthase subunit HisH</fullName>
        <ecNumber evidence="10">4.3.2.10</ecNumber>
    </recommendedName>
    <alternativeName>
        <fullName evidence="10">IGP synthase glutaminase subunit</fullName>
        <ecNumber evidence="10">3.5.1.2</ecNumber>
    </alternativeName>
    <alternativeName>
        <fullName evidence="10">IGP synthase subunit HisH</fullName>
    </alternativeName>
    <alternativeName>
        <fullName evidence="10">ImGP synthase subunit HisH</fullName>
        <shortName evidence="10">IGPS subunit HisH</shortName>
    </alternativeName>
</protein>
<feature type="active site" evidence="10">
    <location>
        <position position="183"/>
    </location>
</feature>
<dbReference type="Pfam" id="PF00117">
    <property type="entry name" value="GATase"/>
    <property type="match status" value="1"/>
</dbReference>